<dbReference type="RefSeq" id="WP_171473802.1">
    <property type="nucleotide sequence ID" value="NZ_CP053452.2"/>
</dbReference>
<organism evidence="1 2">
    <name type="scientific">Frigoriglobus tundricola</name>
    <dbReference type="NCBI Taxonomy" id="2774151"/>
    <lineage>
        <taxon>Bacteria</taxon>
        <taxon>Pseudomonadati</taxon>
        <taxon>Planctomycetota</taxon>
        <taxon>Planctomycetia</taxon>
        <taxon>Gemmatales</taxon>
        <taxon>Gemmataceae</taxon>
        <taxon>Frigoriglobus</taxon>
    </lineage>
</organism>
<dbReference type="EMBL" id="CP053452">
    <property type="protein sequence ID" value="QJW98686.1"/>
    <property type="molecule type" value="Genomic_DNA"/>
</dbReference>
<dbReference type="Proteomes" id="UP000503447">
    <property type="component" value="Chromosome"/>
</dbReference>
<evidence type="ECO:0000313" key="1">
    <source>
        <dbReference type="EMBL" id="QJW98686.1"/>
    </source>
</evidence>
<keyword evidence="2" id="KW-1185">Reference proteome</keyword>
<sequence>MPAPPDVLAAILTDFRTLIAGLSLGPPVVVRKGAKKEPGVDAATQITISKAVEAERKIKIAFGHLATVWPIEVTLIAPNNDDFVTNMGTYSSYRQQIAALFGPPYASPLLPTAPGVYNLAIRPKDYLNRGDMANNVDRWTLVVDVYTAI</sequence>
<dbReference type="KEGG" id="ftj:FTUN_6281"/>
<evidence type="ECO:0000313" key="2">
    <source>
        <dbReference type="Proteomes" id="UP000503447"/>
    </source>
</evidence>
<name>A0A6M5YZ05_9BACT</name>
<dbReference type="AlphaFoldDB" id="A0A6M5YZ05"/>
<accession>A0A6M5YZ05</accession>
<reference evidence="2" key="1">
    <citation type="submission" date="2020-05" db="EMBL/GenBank/DDBJ databases">
        <title>Frigoriglobus tundricola gen. nov., sp. nov., a psychrotolerant cellulolytic planctomycete of the family Gemmataceae with two divergent copies of 16S rRNA gene.</title>
        <authorList>
            <person name="Kulichevskaya I.S."/>
            <person name="Ivanova A.A."/>
            <person name="Naumoff D.G."/>
            <person name="Beletsky A.V."/>
            <person name="Rijpstra W.I.C."/>
            <person name="Sinninghe Damste J.S."/>
            <person name="Mardanov A.V."/>
            <person name="Ravin N.V."/>
            <person name="Dedysh S.N."/>
        </authorList>
    </citation>
    <scope>NUCLEOTIDE SEQUENCE [LARGE SCALE GENOMIC DNA]</scope>
    <source>
        <strain evidence="2">PL17</strain>
    </source>
</reference>
<proteinExistence type="predicted"/>
<protein>
    <submittedName>
        <fullName evidence="1">Uncharacterized protein</fullName>
    </submittedName>
</protein>
<gene>
    <name evidence="1" type="ORF">FTUN_6281</name>
</gene>